<dbReference type="GO" id="GO:0016829">
    <property type="term" value="F:lyase activity"/>
    <property type="evidence" value="ECO:0007669"/>
    <property type="project" value="UniProtKB-KW"/>
</dbReference>
<dbReference type="NCBIfam" id="TIGR01182">
    <property type="entry name" value="eda"/>
    <property type="match status" value="1"/>
</dbReference>
<accession>A0A1H5JMJ4</accession>
<evidence type="ECO:0000313" key="6">
    <source>
        <dbReference type="EMBL" id="SEE53739.1"/>
    </source>
</evidence>
<dbReference type="PANTHER" id="PTHR30246:SF1">
    <property type="entry name" value="2-DEHYDRO-3-DEOXY-6-PHOSPHOGALACTONATE ALDOLASE-RELATED"/>
    <property type="match status" value="1"/>
</dbReference>
<keyword evidence="4" id="KW-0456">Lyase</keyword>
<evidence type="ECO:0000256" key="4">
    <source>
        <dbReference type="ARBA" id="ARBA00023239"/>
    </source>
</evidence>
<dbReference type="PANTHER" id="PTHR30246">
    <property type="entry name" value="2-KETO-3-DEOXY-6-PHOSPHOGLUCONATE ALDOLASE"/>
    <property type="match status" value="1"/>
</dbReference>
<dbReference type="CDD" id="cd00452">
    <property type="entry name" value="KDPG_aldolase"/>
    <property type="match status" value="1"/>
</dbReference>
<evidence type="ECO:0000256" key="5">
    <source>
        <dbReference type="ARBA" id="ARBA00023277"/>
    </source>
</evidence>
<organism evidence="6 7">
    <name type="scientific">Arthrobacter alpinus</name>
    <dbReference type="NCBI Taxonomy" id="656366"/>
    <lineage>
        <taxon>Bacteria</taxon>
        <taxon>Bacillati</taxon>
        <taxon>Actinomycetota</taxon>
        <taxon>Actinomycetes</taxon>
        <taxon>Micrococcales</taxon>
        <taxon>Micrococcaceae</taxon>
        <taxon>Arthrobacter</taxon>
    </lineage>
</organism>
<comment type="similarity">
    <text evidence="2">Belongs to the KHG/KDPG aldolase family.</text>
</comment>
<dbReference type="InterPro" id="IPR000887">
    <property type="entry name" value="Aldlse_KDPG_KHG"/>
</dbReference>
<dbReference type="Pfam" id="PF01081">
    <property type="entry name" value="Aldolase"/>
    <property type="match status" value="1"/>
</dbReference>
<comment type="pathway">
    <text evidence="1">Carbohydrate acid metabolism.</text>
</comment>
<reference evidence="6 7" key="1">
    <citation type="submission" date="2016-10" db="EMBL/GenBank/DDBJ databases">
        <authorList>
            <person name="de Groot N.N."/>
        </authorList>
    </citation>
    <scope>NUCLEOTIDE SEQUENCE [LARGE SCALE GENOMIC DNA]</scope>
    <source>
        <strain evidence="6 7">DSM 22274</strain>
    </source>
</reference>
<dbReference type="InterPro" id="IPR013785">
    <property type="entry name" value="Aldolase_TIM"/>
</dbReference>
<dbReference type="Proteomes" id="UP000182725">
    <property type="component" value="Unassembled WGS sequence"/>
</dbReference>
<dbReference type="SUPFAM" id="SSF51569">
    <property type="entry name" value="Aldolase"/>
    <property type="match status" value="1"/>
</dbReference>
<dbReference type="OrthoDB" id="9805177at2"/>
<evidence type="ECO:0000256" key="3">
    <source>
        <dbReference type="ARBA" id="ARBA00011233"/>
    </source>
</evidence>
<comment type="subunit">
    <text evidence="3">Homotrimer.</text>
</comment>
<protein>
    <submittedName>
        <fullName evidence="6">2-dehydro-3-deoxyphosphogluconate aldolase / (4S)-4-hydroxy-2-oxoglutarate aldolase</fullName>
    </submittedName>
</protein>
<evidence type="ECO:0000313" key="7">
    <source>
        <dbReference type="Proteomes" id="UP000182725"/>
    </source>
</evidence>
<dbReference type="Gene3D" id="3.20.20.70">
    <property type="entry name" value="Aldolase class I"/>
    <property type="match status" value="1"/>
</dbReference>
<accession>A0A0U3P6S9</accession>
<evidence type="ECO:0000256" key="1">
    <source>
        <dbReference type="ARBA" id="ARBA00004761"/>
    </source>
</evidence>
<dbReference type="EMBL" id="FNTV01000001">
    <property type="protein sequence ID" value="SEE53739.1"/>
    <property type="molecule type" value="Genomic_DNA"/>
</dbReference>
<keyword evidence="5" id="KW-0119">Carbohydrate metabolism</keyword>
<sequence>MNNTEFIARLEADRTIAVVRAPEIADAAELCRALVAGGITGVELTYTTPNLLKHVARAAETAAEHGAIIGVGTVLTAEQAKAAIDSGAQFLVTPGIRPDVAKVAADAGIPFSLGALTPTEVAMALDLGSAVVKIFPARALGPGYLKDLQGPYPGVKLLPSGGIDAANANDYLAAGAIAVCCGTAVVPPAVVAAGTWADITERAAAFTSILR</sequence>
<gene>
    <name evidence="6" type="ORF">SAMN04489740_1673</name>
</gene>
<dbReference type="eggNOG" id="COG0800">
    <property type="taxonomic scope" value="Bacteria"/>
</dbReference>
<name>A0A0U3P6S9_9MICC</name>
<dbReference type="AlphaFoldDB" id="A0A0U3P6S9"/>
<proteinExistence type="inferred from homology"/>
<evidence type="ECO:0000256" key="2">
    <source>
        <dbReference type="ARBA" id="ARBA00006906"/>
    </source>
</evidence>
<dbReference type="KEGG" id="arw:MB46_04315"/>
<dbReference type="RefSeq" id="WP_044571898.1">
    <property type="nucleotide sequence ID" value="NZ_CP013745.1"/>
</dbReference>